<accession>A0ACC4CWZ3</accession>
<proteinExistence type="predicted"/>
<reference evidence="1 2" key="1">
    <citation type="journal article" date="2024" name="Plant Biotechnol. J.">
        <title>Genome and CRISPR/Cas9 system of a widespread forest tree (Populus alba) in the world.</title>
        <authorList>
            <person name="Liu Y.J."/>
            <person name="Jiang P.F."/>
            <person name="Han X.M."/>
            <person name="Li X.Y."/>
            <person name="Wang H.M."/>
            <person name="Wang Y.J."/>
            <person name="Wang X.X."/>
            <person name="Zeng Q.Y."/>
        </authorList>
    </citation>
    <scope>NUCLEOTIDE SEQUENCE [LARGE SCALE GENOMIC DNA]</scope>
    <source>
        <strain evidence="2">cv. PAL-ZL1</strain>
    </source>
</reference>
<evidence type="ECO:0000313" key="1">
    <source>
        <dbReference type="EMBL" id="KAL3609378.1"/>
    </source>
</evidence>
<dbReference type="Proteomes" id="UP000309997">
    <property type="component" value="Unassembled WGS sequence"/>
</dbReference>
<gene>
    <name evidence="1" type="ORF">D5086_000398</name>
</gene>
<evidence type="ECO:0000313" key="2">
    <source>
        <dbReference type="Proteomes" id="UP000309997"/>
    </source>
</evidence>
<dbReference type="EMBL" id="RCHU02000001">
    <property type="protein sequence ID" value="KAL3609378.1"/>
    <property type="molecule type" value="Genomic_DNA"/>
</dbReference>
<name>A0ACC4CWZ3_POPAL</name>
<protein>
    <submittedName>
        <fullName evidence="1">Uncharacterized protein</fullName>
    </submittedName>
</protein>
<comment type="caution">
    <text evidence="1">The sequence shown here is derived from an EMBL/GenBank/DDBJ whole genome shotgun (WGS) entry which is preliminary data.</text>
</comment>
<keyword evidence="2" id="KW-1185">Reference proteome</keyword>
<sequence>MMDIHPSYNMLLGRPWIHSAGAVASSLHQYLKYIANGVLVTVKAGETISMVMNMAVPFIEAEDCRDVNLHAFEVVNTEWVPKNTVVRKPEILEATKMAAKSFLKHKIPFQYDVEVGKPERINIIKLKAAQQRFGLGYKPNKEDYMRVAGVRRKKIMTRIEGRKPEEENLAIPLIRISFPKATYVMQPEKGPENFFQ</sequence>
<organism evidence="1 2">
    <name type="scientific">Populus alba</name>
    <name type="common">White poplar</name>
    <dbReference type="NCBI Taxonomy" id="43335"/>
    <lineage>
        <taxon>Eukaryota</taxon>
        <taxon>Viridiplantae</taxon>
        <taxon>Streptophyta</taxon>
        <taxon>Embryophyta</taxon>
        <taxon>Tracheophyta</taxon>
        <taxon>Spermatophyta</taxon>
        <taxon>Magnoliopsida</taxon>
        <taxon>eudicotyledons</taxon>
        <taxon>Gunneridae</taxon>
        <taxon>Pentapetalae</taxon>
        <taxon>rosids</taxon>
        <taxon>fabids</taxon>
        <taxon>Malpighiales</taxon>
        <taxon>Salicaceae</taxon>
        <taxon>Saliceae</taxon>
        <taxon>Populus</taxon>
    </lineage>
</organism>